<dbReference type="Pfam" id="PF00156">
    <property type="entry name" value="Pribosyltran"/>
    <property type="match status" value="1"/>
</dbReference>
<dbReference type="GO" id="GO:0004631">
    <property type="term" value="F:phosphomevalonate kinase activity"/>
    <property type="evidence" value="ECO:0007669"/>
    <property type="project" value="InterPro"/>
</dbReference>
<dbReference type="GO" id="GO:0016491">
    <property type="term" value="F:oxidoreductase activity"/>
    <property type="evidence" value="ECO:0007669"/>
    <property type="project" value="UniProtKB-KW"/>
</dbReference>
<feature type="domain" description="FAD-binding PCMH-type" evidence="5">
    <location>
        <begin position="279"/>
        <end position="457"/>
    </location>
</feature>
<organism evidence="6 7">
    <name type="scientific">Plectosphaerella cucumerina</name>
    <dbReference type="NCBI Taxonomy" id="40658"/>
    <lineage>
        <taxon>Eukaryota</taxon>
        <taxon>Fungi</taxon>
        <taxon>Dikarya</taxon>
        <taxon>Ascomycota</taxon>
        <taxon>Pezizomycotina</taxon>
        <taxon>Sordariomycetes</taxon>
        <taxon>Hypocreomycetidae</taxon>
        <taxon>Glomerellales</taxon>
        <taxon>Plectosphaerellaceae</taxon>
        <taxon>Plectosphaerella</taxon>
    </lineage>
</organism>
<sequence length="1065" mass="116275">MATLDQLKQALCQSADAASCPRLPIDDDQYVLCFNLVKRGCGSTAYDTFIIPQLKQVVRRLLSNRSRISVLEIGPGGKSVLGQLPRYMRKKIETYDAFEPNKDLASSCKKWLLSSEAPLPGVRKHRIFPLSFPPTSPLDDRRYDLVLLCHSMYGMGNKATIIRKALNSLNVEGLVCQNTASFPSGTIDISHYDSEIDDFAQFIAGFTPADAAVKKKWRDICRDAAEHNSLRLKYPGVNLRFSAPETMMLFSQHSTSLSEITSKVPLSDGIDTLKNREARVRRPAAVLKPTEAHQIQECVRWALVHNLGLSIVGGGHGGHAFSDIHILQTVTDDASKHSETILVAGGGCKTGDIIQQATDMGVTIPLGSRPSVGAGLWLQGGIGHLTRLHGFASDAILGAVMVSPATGDILYVGTVPAEHRPTGSSRPDNEDEILWALRGAGNQVAIVLSVVFRTVPAYTFAVANWNLPLLDGTKPKAPSITLQHFSDRLATKLPKSASSDAYIHCRAVSVLGPEMNHRVVDAVGLFDAELGMLELNKGHLGGNSKTSAFKRCVFLPKMNRYIDAALRTAMEKAPSLLCYLHLLHGGFEGSVDGLHPESTAFGCREWEFACIITGVWPRNEDDTETARKVVSWVYDLAERLLPMSCGAYGADLGPDLRDAQLAAAAFGPNKARLAKIKRSMDPGNVLRYVCPLPTSSRGQRLILIVTRGRGAGKDHSALLWVKALADAGITSRAVSISDATKREYAASSGADLLALVNDRDYKEQHRPALTAFYRDQVSRRPHLPEEHFLNVVRSAFDVDVVIFTGMRDDAPVANFAHLVPESRVIEVRVFVGEETREVPPILLDEGRKDAKQDYKPCLEFNNERRGNAAATAFAKDHLVPLFDEELHRLTEMVTSIPDHPREGIDFRHLCTSQFRDRFAGSWADIGILVCCEAGGFIFATALGQAINIPLALIRNANKLPPPTFSVPKPQSHISCAGGEGTEAAMLEMGRDVTPQDASMVVIDDILATGETPCAALTLLEKAGVSREKVSVMVVAEFPLHQGRNMLRQRGFGRVRIQSLMVFGGM</sequence>
<dbReference type="InterPro" id="IPR005919">
    <property type="entry name" value="Pmev_kin_anim"/>
</dbReference>
<keyword evidence="2" id="KW-0285">Flavoprotein</keyword>
<dbReference type="PANTHER" id="PTHR42973">
    <property type="entry name" value="BINDING OXIDOREDUCTASE, PUTATIVE (AFU_ORTHOLOGUE AFUA_1G17690)-RELATED"/>
    <property type="match status" value="1"/>
</dbReference>
<dbReference type="Gene3D" id="3.30.465.10">
    <property type="match status" value="2"/>
</dbReference>
<evidence type="ECO:0000313" key="6">
    <source>
        <dbReference type="EMBL" id="KAH7367854.1"/>
    </source>
</evidence>
<dbReference type="InterPro" id="IPR000836">
    <property type="entry name" value="PRTase_dom"/>
</dbReference>
<dbReference type="OrthoDB" id="363185at2759"/>
<dbReference type="PANTHER" id="PTHR42973:SF25">
    <property type="entry name" value="PHOSPHOMEVALONATE KINASE"/>
    <property type="match status" value="1"/>
</dbReference>
<protein>
    <submittedName>
        <fullName evidence="6">Phosphoribosyl transferase domain protein</fullName>
    </submittedName>
</protein>
<dbReference type="GO" id="GO:0006695">
    <property type="term" value="P:cholesterol biosynthetic process"/>
    <property type="evidence" value="ECO:0007669"/>
    <property type="project" value="InterPro"/>
</dbReference>
<reference evidence="6" key="1">
    <citation type="journal article" date="2021" name="Nat. Commun.">
        <title>Genetic determinants of endophytism in the Arabidopsis root mycobiome.</title>
        <authorList>
            <person name="Mesny F."/>
            <person name="Miyauchi S."/>
            <person name="Thiergart T."/>
            <person name="Pickel B."/>
            <person name="Atanasova L."/>
            <person name="Karlsson M."/>
            <person name="Huettel B."/>
            <person name="Barry K.W."/>
            <person name="Haridas S."/>
            <person name="Chen C."/>
            <person name="Bauer D."/>
            <person name="Andreopoulos W."/>
            <person name="Pangilinan J."/>
            <person name="LaButti K."/>
            <person name="Riley R."/>
            <person name="Lipzen A."/>
            <person name="Clum A."/>
            <person name="Drula E."/>
            <person name="Henrissat B."/>
            <person name="Kohler A."/>
            <person name="Grigoriev I.V."/>
            <person name="Martin F.M."/>
            <person name="Hacquard S."/>
        </authorList>
    </citation>
    <scope>NUCLEOTIDE SEQUENCE</scope>
    <source>
        <strain evidence="6">MPI-CAGE-AT-0016</strain>
    </source>
</reference>
<dbReference type="Gene3D" id="3.40.50.300">
    <property type="entry name" value="P-loop containing nucleotide triphosphate hydrolases"/>
    <property type="match status" value="1"/>
</dbReference>
<dbReference type="Gene3D" id="3.40.50.150">
    <property type="entry name" value="Vaccinia Virus protein VP39"/>
    <property type="match status" value="1"/>
</dbReference>
<dbReference type="Gene3D" id="3.40.462.20">
    <property type="match status" value="1"/>
</dbReference>
<dbReference type="Proteomes" id="UP000813385">
    <property type="component" value="Unassembled WGS sequence"/>
</dbReference>
<dbReference type="InterPro" id="IPR050416">
    <property type="entry name" value="FAD-linked_Oxidoreductase"/>
</dbReference>
<dbReference type="EMBL" id="JAGPXD010000002">
    <property type="protein sequence ID" value="KAH7367854.1"/>
    <property type="molecule type" value="Genomic_DNA"/>
</dbReference>
<dbReference type="InterPro" id="IPR006094">
    <property type="entry name" value="Oxid_FAD_bind_N"/>
</dbReference>
<dbReference type="UniPathway" id="UPA00057">
    <property type="reaction ID" value="UER00099"/>
</dbReference>
<keyword evidence="3" id="KW-0274">FAD</keyword>
<proteinExistence type="inferred from homology"/>
<evidence type="ECO:0000259" key="5">
    <source>
        <dbReference type="PROSITE" id="PS51387"/>
    </source>
</evidence>
<dbReference type="SUPFAM" id="SSF56176">
    <property type="entry name" value="FAD-binding/transporter-associated domain-like"/>
    <property type="match status" value="1"/>
</dbReference>
<keyword evidence="6" id="KW-0808">Transferase</keyword>
<dbReference type="SUPFAM" id="SSF53335">
    <property type="entry name" value="S-adenosyl-L-methionine-dependent methyltransferases"/>
    <property type="match status" value="1"/>
</dbReference>
<comment type="similarity">
    <text evidence="1">Belongs to the oxygen-dependent FAD-linked oxidoreductase family.</text>
</comment>
<dbReference type="Pfam" id="PF08031">
    <property type="entry name" value="BBE"/>
    <property type="match status" value="1"/>
</dbReference>
<dbReference type="InterPro" id="IPR029063">
    <property type="entry name" value="SAM-dependent_MTases_sf"/>
</dbReference>
<dbReference type="InterPro" id="IPR016169">
    <property type="entry name" value="FAD-bd_PCMH_sub2"/>
</dbReference>
<evidence type="ECO:0000256" key="1">
    <source>
        <dbReference type="ARBA" id="ARBA00005466"/>
    </source>
</evidence>
<dbReference type="InterPro" id="IPR029057">
    <property type="entry name" value="PRTase-like"/>
</dbReference>
<accession>A0A8K0TQY4</accession>
<comment type="caution">
    <text evidence="6">The sequence shown here is derived from an EMBL/GenBank/DDBJ whole genome shotgun (WGS) entry which is preliminary data.</text>
</comment>
<dbReference type="InterPro" id="IPR016166">
    <property type="entry name" value="FAD-bd_PCMH"/>
</dbReference>
<dbReference type="SUPFAM" id="SSF53271">
    <property type="entry name" value="PRTase-like"/>
    <property type="match status" value="1"/>
</dbReference>
<gene>
    <name evidence="6" type="ORF">B0T11DRAFT_304863</name>
</gene>
<dbReference type="GO" id="GO:0005737">
    <property type="term" value="C:cytoplasm"/>
    <property type="evidence" value="ECO:0007669"/>
    <property type="project" value="InterPro"/>
</dbReference>
<dbReference type="GO" id="GO:0019287">
    <property type="term" value="P:isopentenyl diphosphate biosynthetic process, mevalonate pathway"/>
    <property type="evidence" value="ECO:0007669"/>
    <property type="project" value="UniProtKB-UniPathway"/>
</dbReference>
<name>A0A8K0TQY4_9PEZI</name>
<evidence type="ECO:0000256" key="2">
    <source>
        <dbReference type="ARBA" id="ARBA00022630"/>
    </source>
</evidence>
<evidence type="ECO:0000313" key="7">
    <source>
        <dbReference type="Proteomes" id="UP000813385"/>
    </source>
</evidence>
<dbReference type="Pfam" id="PF01565">
    <property type="entry name" value="FAD_binding_4"/>
    <property type="match status" value="1"/>
</dbReference>
<dbReference type="InterPro" id="IPR027417">
    <property type="entry name" value="P-loop_NTPase"/>
</dbReference>
<dbReference type="PROSITE" id="PS51387">
    <property type="entry name" value="FAD_PCMH"/>
    <property type="match status" value="1"/>
</dbReference>
<dbReference type="GO" id="GO:0071949">
    <property type="term" value="F:FAD binding"/>
    <property type="evidence" value="ECO:0007669"/>
    <property type="project" value="InterPro"/>
</dbReference>
<dbReference type="Pfam" id="PF04275">
    <property type="entry name" value="P-mevalo_kinase"/>
    <property type="match status" value="1"/>
</dbReference>
<dbReference type="InterPro" id="IPR036318">
    <property type="entry name" value="FAD-bd_PCMH-like_sf"/>
</dbReference>
<dbReference type="InterPro" id="IPR012951">
    <property type="entry name" value="BBE"/>
</dbReference>
<dbReference type="CDD" id="cd06223">
    <property type="entry name" value="PRTases_typeI"/>
    <property type="match status" value="1"/>
</dbReference>
<evidence type="ECO:0000256" key="3">
    <source>
        <dbReference type="ARBA" id="ARBA00022827"/>
    </source>
</evidence>
<evidence type="ECO:0000256" key="4">
    <source>
        <dbReference type="ARBA" id="ARBA00023002"/>
    </source>
</evidence>
<dbReference type="Gene3D" id="3.40.50.2020">
    <property type="match status" value="1"/>
</dbReference>
<dbReference type="AlphaFoldDB" id="A0A8K0TQY4"/>
<keyword evidence="4" id="KW-0560">Oxidoreductase</keyword>
<keyword evidence="7" id="KW-1185">Reference proteome</keyword>